<evidence type="ECO:0000313" key="1">
    <source>
        <dbReference type="EMBL" id="NKQ54561.1"/>
    </source>
</evidence>
<dbReference type="EMBL" id="JAAXLS010000010">
    <property type="protein sequence ID" value="NKQ54561.1"/>
    <property type="molecule type" value="Genomic_DNA"/>
</dbReference>
<organism evidence="1 2">
    <name type="scientific">Amycolatopsis acididurans</name>
    <dbReference type="NCBI Taxonomy" id="2724524"/>
    <lineage>
        <taxon>Bacteria</taxon>
        <taxon>Bacillati</taxon>
        <taxon>Actinomycetota</taxon>
        <taxon>Actinomycetes</taxon>
        <taxon>Pseudonocardiales</taxon>
        <taxon>Pseudonocardiaceae</taxon>
        <taxon>Amycolatopsis</taxon>
    </lineage>
</organism>
<comment type="caution">
    <text evidence="1">The sequence shown here is derived from an EMBL/GenBank/DDBJ whole genome shotgun (WGS) entry which is preliminary data.</text>
</comment>
<sequence length="64" mass="7093">MNHPLSSPPTAAPRWPTPNFLRFEDPNTARTYDWVAGGSFPISQEDPFLHFASARVPDTGIPGR</sequence>
<reference evidence="1 2" key="1">
    <citation type="submission" date="2020-04" db="EMBL/GenBank/DDBJ databases">
        <title>Novel species.</title>
        <authorList>
            <person name="Teo W.F.A."/>
            <person name="Lipun K."/>
            <person name="Srisuk N."/>
            <person name="Duangmal K."/>
        </authorList>
    </citation>
    <scope>NUCLEOTIDE SEQUENCE [LARGE SCALE GENOMIC DNA]</scope>
    <source>
        <strain evidence="1 2">K13G38</strain>
    </source>
</reference>
<evidence type="ECO:0000313" key="2">
    <source>
        <dbReference type="Proteomes" id="UP000715441"/>
    </source>
</evidence>
<dbReference type="RefSeq" id="WP_168516599.1">
    <property type="nucleotide sequence ID" value="NZ_JAAXLS010000010.1"/>
</dbReference>
<protein>
    <submittedName>
        <fullName evidence="1">Uncharacterized protein</fullName>
    </submittedName>
</protein>
<gene>
    <name evidence="1" type="ORF">HFP15_16900</name>
</gene>
<accession>A0ABX1J448</accession>
<dbReference type="Proteomes" id="UP000715441">
    <property type="component" value="Unassembled WGS sequence"/>
</dbReference>
<keyword evidence="2" id="KW-1185">Reference proteome</keyword>
<name>A0ABX1J448_9PSEU</name>
<proteinExistence type="predicted"/>